<dbReference type="CDD" id="cd03257">
    <property type="entry name" value="ABC_NikE_OppD_transporters"/>
    <property type="match status" value="1"/>
</dbReference>
<proteinExistence type="inferred from homology"/>
<dbReference type="InterPro" id="IPR050388">
    <property type="entry name" value="ABC_Ni/Peptide_Import"/>
</dbReference>
<sequence>MGAEPILELKEYTLFFESNHVRYSILDAISLTVKRGELVGIVGESGCGKTMLGNSISGLLPDNVKGIQGQMRFFGVDLLSLSAKKRNKYKGSKISMVFQNPNTSLNPVISIGRQMTDVIRQHQPVHRSQAKSIALKWMSEVGLPDPEEVFRSYPHQLSGGMKQRVVIAMALSCNAELIIADEPTTALDVTTQYQILQLIQKLQKEHRVTFLLITHDMGVASYLCDRLAVMYGGRIIEAGPTGLVLKQPVHPYTQGLLKCLPGQGKTVEDLYTIPGVVPSPVDFPEGCRFSTRCEYRNSKCSEQKPPWQTDDEHPGQWYACHYPAGGEEKSIAAPFG</sequence>
<evidence type="ECO:0000256" key="9">
    <source>
        <dbReference type="ARBA" id="ARBA00023136"/>
    </source>
</evidence>
<dbReference type="InterPro" id="IPR003593">
    <property type="entry name" value="AAA+_ATPase"/>
</dbReference>
<dbReference type="Proteomes" id="UP001310386">
    <property type="component" value="Unassembled WGS sequence"/>
</dbReference>
<dbReference type="PANTHER" id="PTHR43297:SF14">
    <property type="entry name" value="ATPASE AAA-TYPE CORE DOMAIN-CONTAINING PROTEIN"/>
    <property type="match status" value="1"/>
</dbReference>
<accession>A0ABU5ZGA1</accession>
<dbReference type="Pfam" id="PF08352">
    <property type="entry name" value="oligo_HPY"/>
    <property type="match status" value="1"/>
</dbReference>
<evidence type="ECO:0000256" key="5">
    <source>
        <dbReference type="ARBA" id="ARBA00022519"/>
    </source>
</evidence>
<keyword evidence="5" id="KW-0997">Cell inner membrane</keyword>
<dbReference type="PROSITE" id="PS00211">
    <property type="entry name" value="ABC_TRANSPORTER_1"/>
    <property type="match status" value="1"/>
</dbReference>
<dbReference type="InterPro" id="IPR017871">
    <property type="entry name" value="ABC_transporter-like_CS"/>
</dbReference>
<feature type="domain" description="ABC transporter" evidence="10">
    <location>
        <begin position="9"/>
        <end position="257"/>
    </location>
</feature>
<dbReference type="SMART" id="SM00382">
    <property type="entry name" value="AAA"/>
    <property type="match status" value="1"/>
</dbReference>
<dbReference type="EMBL" id="JAYJLD010000008">
    <property type="protein sequence ID" value="MEB3101533.1"/>
    <property type="molecule type" value="Genomic_DNA"/>
</dbReference>
<evidence type="ECO:0000256" key="3">
    <source>
        <dbReference type="ARBA" id="ARBA00022448"/>
    </source>
</evidence>
<dbReference type="InterPro" id="IPR003439">
    <property type="entry name" value="ABC_transporter-like_ATP-bd"/>
</dbReference>
<keyword evidence="6" id="KW-0547">Nucleotide-binding</keyword>
<name>A0ABU5ZGA1_9BACL</name>
<organism evidence="11 12">
    <name type="scientific">Ferviditalea candida</name>
    <dbReference type="NCBI Taxonomy" id="3108399"/>
    <lineage>
        <taxon>Bacteria</taxon>
        <taxon>Bacillati</taxon>
        <taxon>Bacillota</taxon>
        <taxon>Bacilli</taxon>
        <taxon>Bacillales</taxon>
        <taxon>Paenibacillaceae</taxon>
        <taxon>Ferviditalea</taxon>
    </lineage>
</organism>
<evidence type="ECO:0000256" key="8">
    <source>
        <dbReference type="ARBA" id="ARBA00022967"/>
    </source>
</evidence>
<comment type="subcellular location">
    <subcellularLocation>
        <location evidence="1">Cell membrane</location>
        <topology evidence="1">Peripheral membrane protein</topology>
    </subcellularLocation>
</comment>
<keyword evidence="8" id="KW-1278">Translocase</keyword>
<evidence type="ECO:0000256" key="1">
    <source>
        <dbReference type="ARBA" id="ARBA00004202"/>
    </source>
</evidence>
<gene>
    <name evidence="11" type="ORF">VF724_07635</name>
</gene>
<dbReference type="Gene3D" id="3.40.50.300">
    <property type="entry name" value="P-loop containing nucleotide triphosphate hydrolases"/>
    <property type="match status" value="1"/>
</dbReference>
<keyword evidence="12" id="KW-1185">Reference proteome</keyword>
<dbReference type="RefSeq" id="WP_371753650.1">
    <property type="nucleotide sequence ID" value="NZ_JAYJLD010000008.1"/>
</dbReference>
<dbReference type="PROSITE" id="PS50893">
    <property type="entry name" value="ABC_TRANSPORTER_2"/>
    <property type="match status" value="1"/>
</dbReference>
<evidence type="ECO:0000313" key="12">
    <source>
        <dbReference type="Proteomes" id="UP001310386"/>
    </source>
</evidence>
<evidence type="ECO:0000259" key="10">
    <source>
        <dbReference type="PROSITE" id="PS50893"/>
    </source>
</evidence>
<dbReference type="SUPFAM" id="SSF52540">
    <property type="entry name" value="P-loop containing nucleoside triphosphate hydrolases"/>
    <property type="match status" value="1"/>
</dbReference>
<evidence type="ECO:0000256" key="7">
    <source>
        <dbReference type="ARBA" id="ARBA00022840"/>
    </source>
</evidence>
<dbReference type="GO" id="GO:0005524">
    <property type="term" value="F:ATP binding"/>
    <property type="evidence" value="ECO:0007669"/>
    <property type="project" value="UniProtKB-KW"/>
</dbReference>
<dbReference type="InterPro" id="IPR013563">
    <property type="entry name" value="Oligopep_ABC_C"/>
</dbReference>
<dbReference type="NCBIfam" id="TIGR01727">
    <property type="entry name" value="oligo_HPY"/>
    <property type="match status" value="1"/>
</dbReference>
<comment type="caution">
    <text evidence="11">The sequence shown here is derived from an EMBL/GenBank/DDBJ whole genome shotgun (WGS) entry which is preliminary data.</text>
</comment>
<evidence type="ECO:0000256" key="2">
    <source>
        <dbReference type="ARBA" id="ARBA00005417"/>
    </source>
</evidence>
<evidence type="ECO:0000256" key="6">
    <source>
        <dbReference type="ARBA" id="ARBA00022741"/>
    </source>
</evidence>
<dbReference type="Pfam" id="PF00005">
    <property type="entry name" value="ABC_tran"/>
    <property type="match status" value="1"/>
</dbReference>
<protein>
    <submittedName>
        <fullName evidence="11">ABC transporter ATP-binding protein</fullName>
    </submittedName>
</protein>
<dbReference type="InterPro" id="IPR027417">
    <property type="entry name" value="P-loop_NTPase"/>
</dbReference>
<comment type="similarity">
    <text evidence="2">Belongs to the ABC transporter superfamily.</text>
</comment>
<keyword evidence="3" id="KW-0813">Transport</keyword>
<keyword evidence="4" id="KW-1003">Cell membrane</keyword>
<evidence type="ECO:0000256" key="4">
    <source>
        <dbReference type="ARBA" id="ARBA00022475"/>
    </source>
</evidence>
<dbReference type="PANTHER" id="PTHR43297">
    <property type="entry name" value="OLIGOPEPTIDE TRANSPORT ATP-BINDING PROTEIN APPD"/>
    <property type="match status" value="1"/>
</dbReference>
<reference evidence="11" key="1">
    <citation type="submission" date="2023-12" db="EMBL/GenBank/DDBJ databases">
        <title>Fervidustalea candida gen. nov., sp. nov., a novel member of the family Paenibacillaceae isolated from a geothermal area.</title>
        <authorList>
            <person name="Li W.-J."/>
            <person name="Jiao J.-Y."/>
            <person name="Chen Y."/>
        </authorList>
    </citation>
    <scope>NUCLEOTIDE SEQUENCE</scope>
    <source>
        <strain evidence="11">SYSU GA230002</strain>
    </source>
</reference>
<keyword evidence="9" id="KW-0472">Membrane</keyword>
<keyword evidence="7 11" id="KW-0067">ATP-binding</keyword>
<evidence type="ECO:0000313" key="11">
    <source>
        <dbReference type="EMBL" id="MEB3101533.1"/>
    </source>
</evidence>